<gene>
    <name evidence="2" type="ORF">EXE58_18930</name>
</gene>
<dbReference type="InterPro" id="IPR005183">
    <property type="entry name" value="DUF305_CopM-like"/>
</dbReference>
<keyword evidence="3" id="KW-1185">Reference proteome</keyword>
<dbReference type="EMBL" id="CP038436">
    <property type="protein sequence ID" value="QBX57296.1"/>
    <property type="molecule type" value="Genomic_DNA"/>
</dbReference>
<accession>A0A4P7IIS4</accession>
<evidence type="ECO:0000313" key="3">
    <source>
        <dbReference type="Proteomes" id="UP000294853"/>
    </source>
</evidence>
<dbReference type="Pfam" id="PF03713">
    <property type="entry name" value="DUF305"/>
    <property type="match status" value="1"/>
</dbReference>
<feature type="domain" description="DUF305" evidence="1">
    <location>
        <begin position="96"/>
        <end position="228"/>
    </location>
</feature>
<dbReference type="Proteomes" id="UP000294853">
    <property type="component" value="Chromosome"/>
</dbReference>
<dbReference type="PANTHER" id="PTHR36933">
    <property type="entry name" value="SLL0788 PROTEIN"/>
    <property type="match status" value="1"/>
</dbReference>
<protein>
    <submittedName>
        <fullName evidence="2">DUF305 domain-containing protein</fullName>
    </submittedName>
</protein>
<evidence type="ECO:0000259" key="1">
    <source>
        <dbReference type="Pfam" id="PF03713"/>
    </source>
</evidence>
<sequence>MASRLAHGGGSEPWRFEMRRPVVWLVAVVTVLLVGATTAVAVNVADNDDRWSGRGGAMMMSDRDDRPHRNWQPGWHGPGPMMPGGMHGIRVSSEDAYLAEMVAHHEEAVAAARELRRSPRARIREFGAAIVASQSAQIDQMQQWLADWYPNRTDEVNYEPTMRDLTRLSGQRLDRVFLQDMTRHHMAAVMMSQRLLARGLAEHDEVAALARTIRSEQHDEIFQMRRWLRDWFGYDWQHSPRGSGWRGMHSMGGPRDGGWSGMNHGPRDSGWNGMHGTGGPRMMR</sequence>
<proteinExistence type="predicted"/>
<dbReference type="OrthoDB" id="26872at2"/>
<organism evidence="2 3">
    <name type="scientific">Nocardioides seonyuensis</name>
    <dbReference type="NCBI Taxonomy" id="2518371"/>
    <lineage>
        <taxon>Bacteria</taxon>
        <taxon>Bacillati</taxon>
        <taxon>Actinomycetota</taxon>
        <taxon>Actinomycetes</taxon>
        <taxon>Propionibacteriales</taxon>
        <taxon>Nocardioidaceae</taxon>
        <taxon>Nocardioides</taxon>
    </lineage>
</organism>
<name>A0A4P7IIS4_9ACTN</name>
<evidence type="ECO:0000313" key="2">
    <source>
        <dbReference type="EMBL" id="QBX57296.1"/>
    </source>
</evidence>
<dbReference type="KEGG" id="nsn:EXE58_18930"/>
<dbReference type="Gene3D" id="1.20.1260.10">
    <property type="match status" value="1"/>
</dbReference>
<dbReference type="InterPro" id="IPR012347">
    <property type="entry name" value="Ferritin-like"/>
</dbReference>
<dbReference type="PANTHER" id="PTHR36933:SF1">
    <property type="entry name" value="SLL0788 PROTEIN"/>
    <property type="match status" value="1"/>
</dbReference>
<dbReference type="AlphaFoldDB" id="A0A4P7IIS4"/>
<reference evidence="2 3" key="1">
    <citation type="submission" date="2019-03" db="EMBL/GenBank/DDBJ databases">
        <title>Three New Species of Nocardioides, Nocardioides euryhalodurans sp. nov., Nocardioides seonyuensis sp. nov. and Nocardioides eburneoflavus sp. nov. Iolated from Soil.</title>
        <authorList>
            <person name="Roh S.G."/>
            <person name="Lee C."/>
            <person name="Kim M.-K."/>
            <person name="Kim S.B."/>
        </authorList>
    </citation>
    <scope>NUCLEOTIDE SEQUENCE [LARGE SCALE GENOMIC DNA]</scope>
    <source>
        <strain evidence="2 3">MMS17-SY207-3</strain>
    </source>
</reference>